<sequence length="117" mass="13179">MEATERRGRFLAIAAILFILFWSQCKGVDGHRNTTKMYYVCPPHFIRLGHSCYYFSENKATWQNALFSCKMSSSERHAGVTDHLMSSGGGGSWKLFVEHAITRVGNDYLLPPGTPMS</sequence>
<evidence type="ECO:0008006" key="4">
    <source>
        <dbReference type="Google" id="ProtNLM"/>
    </source>
</evidence>
<protein>
    <recommendedName>
        <fullName evidence="4">C-type lectin domain-containing protein</fullName>
    </recommendedName>
</protein>
<evidence type="ECO:0000256" key="1">
    <source>
        <dbReference type="SAM" id="SignalP"/>
    </source>
</evidence>
<dbReference type="OrthoDB" id="6133475at2759"/>
<gene>
    <name evidence="2" type="ORF">EVAR_89555_1</name>
</gene>
<dbReference type="Gene3D" id="3.10.100.10">
    <property type="entry name" value="Mannose-Binding Protein A, subunit A"/>
    <property type="match status" value="1"/>
</dbReference>
<dbReference type="InterPro" id="IPR016187">
    <property type="entry name" value="CTDL_fold"/>
</dbReference>
<evidence type="ECO:0000313" key="3">
    <source>
        <dbReference type="Proteomes" id="UP000299102"/>
    </source>
</evidence>
<dbReference type="Proteomes" id="UP000299102">
    <property type="component" value="Unassembled WGS sequence"/>
</dbReference>
<feature type="signal peptide" evidence="1">
    <location>
        <begin position="1"/>
        <end position="27"/>
    </location>
</feature>
<dbReference type="SUPFAM" id="SSF56436">
    <property type="entry name" value="C-type lectin-like"/>
    <property type="match status" value="1"/>
</dbReference>
<organism evidence="2 3">
    <name type="scientific">Eumeta variegata</name>
    <name type="common">Bagworm moth</name>
    <name type="synonym">Eumeta japonica</name>
    <dbReference type="NCBI Taxonomy" id="151549"/>
    <lineage>
        <taxon>Eukaryota</taxon>
        <taxon>Metazoa</taxon>
        <taxon>Ecdysozoa</taxon>
        <taxon>Arthropoda</taxon>
        <taxon>Hexapoda</taxon>
        <taxon>Insecta</taxon>
        <taxon>Pterygota</taxon>
        <taxon>Neoptera</taxon>
        <taxon>Endopterygota</taxon>
        <taxon>Lepidoptera</taxon>
        <taxon>Glossata</taxon>
        <taxon>Ditrysia</taxon>
        <taxon>Tineoidea</taxon>
        <taxon>Psychidae</taxon>
        <taxon>Oiketicinae</taxon>
        <taxon>Eumeta</taxon>
    </lineage>
</organism>
<evidence type="ECO:0000313" key="2">
    <source>
        <dbReference type="EMBL" id="GBP77902.1"/>
    </source>
</evidence>
<dbReference type="EMBL" id="BGZK01001353">
    <property type="protein sequence ID" value="GBP77902.1"/>
    <property type="molecule type" value="Genomic_DNA"/>
</dbReference>
<keyword evidence="1" id="KW-0732">Signal</keyword>
<proteinExistence type="predicted"/>
<reference evidence="2 3" key="1">
    <citation type="journal article" date="2019" name="Commun. Biol.">
        <title>The bagworm genome reveals a unique fibroin gene that provides high tensile strength.</title>
        <authorList>
            <person name="Kono N."/>
            <person name="Nakamura H."/>
            <person name="Ohtoshi R."/>
            <person name="Tomita M."/>
            <person name="Numata K."/>
            <person name="Arakawa K."/>
        </authorList>
    </citation>
    <scope>NUCLEOTIDE SEQUENCE [LARGE SCALE GENOMIC DNA]</scope>
</reference>
<keyword evidence="3" id="KW-1185">Reference proteome</keyword>
<dbReference type="AlphaFoldDB" id="A0A4C1YSR1"/>
<feature type="chain" id="PRO_5020037952" description="C-type lectin domain-containing protein" evidence="1">
    <location>
        <begin position="28"/>
        <end position="117"/>
    </location>
</feature>
<comment type="caution">
    <text evidence="2">The sequence shown here is derived from an EMBL/GenBank/DDBJ whole genome shotgun (WGS) entry which is preliminary data.</text>
</comment>
<dbReference type="InterPro" id="IPR016186">
    <property type="entry name" value="C-type_lectin-like/link_sf"/>
</dbReference>
<accession>A0A4C1YSR1</accession>
<name>A0A4C1YSR1_EUMVA</name>